<dbReference type="EMBL" id="WWHY01000001">
    <property type="protein sequence ID" value="MYR34372.1"/>
    <property type="molecule type" value="Genomic_DNA"/>
</dbReference>
<evidence type="ECO:0000259" key="1">
    <source>
        <dbReference type="Pfam" id="PF06722"/>
    </source>
</evidence>
<comment type="caution">
    <text evidence="2">The sequence shown here is derived from an EMBL/GenBank/DDBJ whole genome shotgun (WGS) entry which is preliminary data.</text>
</comment>
<dbReference type="Pfam" id="PF06722">
    <property type="entry name" value="EryCIII-like_C"/>
    <property type="match status" value="1"/>
</dbReference>
<name>A0A7K2IWL7_9ACTN</name>
<dbReference type="InterPro" id="IPR010610">
    <property type="entry name" value="EryCIII-like_C"/>
</dbReference>
<evidence type="ECO:0000313" key="2">
    <source>
        <dbReference type="EMBL" id="MYR34372.1"/>
    </source>
</evidence>
<proteinExistence type="predicted"/>
<dbReference type="PANTHER" id="PTHR48050">
    <property type="entry name" value="STEROL 3-BETA-GLUCOSYLTRANSFERASE"/>
    <property type="match status" value="1"/>
</dbReference>
<gene>
    <name evidence="2" type="ORF">GTW20_19515</name>
</gene>
<dbReference type="InterPro" id="IPR050426">
    <property type="entry name" value="Glycosyltransferase_28"/>
</dbReference>
<keyword evidence="2" id="KW-0808">Transferase</keyword>
<dbReference type="Gene3D" id="3.40.50.2000">
    <property type="entry name" value="Glycogen Phosphorylase B"/>
    <property type="match status" value="2"/>
</dbReference>
<dbReference type="PANTHER" id="PTHR48050:SF13">
    <property type="entry name" value="STEROL 3-BETA-GLUCOSYLTRANSFERASE UGT80A2"/>
    <property type="match status" value="1"/>
</dbReference>
<dbReference type="RefSeq" id="WP_161111524.1">
    <property type="nucleotide sequence ID" value="NZ_WWHY01000001.1"/>
</dbReference>
<dbReference type="AlphaFoldDB" id="A0A7K2IWL7"/>
<dbReference type="GO" id="GO:0016757">
    <property type="term" value="F:glycosyltransferase activity"/>
    <property type="evidence" value="ECO:0007669"/>
    <property type="project" value="UniProtKB-ARBA"/>
</dbReference>
<feature type="domain" description="Erythromycin biosynthesis protein CIII-like C-terminal" evidence="1">
    <location>
        <begin position="275"/>
        <end position="392"/>
    </location>
</feature>
<dbReference type="SUPFAM" id="SSF53756">
    <property type="entry name" value="UDP-Glycosyltransferase/glycogen phosphorylase"/>
    <property type="match status" value="1"/>
</dbReference>
<reference evidence="2 3" key="1">
    <citation type="journal article" date="2019" name="Nat. Commun.">
        <title>The antimicrobial potential of Streptomyces from insect microbiomes.</title>
        <authorList>
            <person name="Chevrette M.G."/>
            <person name="Carlson C.M."/>
            <person name="Ortega H.E."/>
            <person name="Thomas C."/>
            <person name="Ananiev G.E."/>
            <person name="Barns K.J."/>
            <person name="Book A.J."/>
            <person name="Cagnazzo J."/>
            <person name="Carlos C."/>
            <person name="Flanigan W."/>
            <person name="Grubbs K.J."/>
            <person name="Horn H.A."/>
            <person name="Hoffmann F.M."/>
            <person name="Klassen J.L."/>
            <person name="Knack J.J."/>
            <person name="Lewin G.R."/>
            <person name="McDonald B.R."/>
            <person name="Muller L."/>
            <person name="Melo W.G.P."/>
            <person name="Pinto-Tomas A.A."/>
            <person name="Schmitz A."/>
            <person name="Wendt-Pienkowski E."/>
            <person name="Wildman S."/>
            <person name="Zhao M."/>
            <person name="Zhang F."/>
            <person name="Bugni T.S."/>
            <person name="Andes D.R."/>
            <person name="Pupo M.T."/>
            <person name="Currie C.R."/>
        </authorList>
    </citation>
    <scope>NUCLEOTIDE SEQUENCE [LARGE SCALE GENOMIC DNA]</scope>
    <source>
        <strain evidence="2 3">SID5840</strain>
    </source>
</reference>
<dbReference type="Proteomes" id="UP000467124">
    <property type="component" value="Unassembled WGS sequence"/>
</dbReference>
<protein>
    <submittedName>
        <fullName evidence="2">Glycosyltransferase</fullName>
    </submittedName>
</protein>
<organism evidence="2 3">
    <name type="scientific">Nocardiopsis alba</name>
    <dbReference type="NCBI Taxonomy" id="53437"/>
    <lineage>
        <taxon>Bacteria</taxon>
        <taxon>Bacillati</taxon>
        <taxon>Actinomycetota</taxon>
        <taxon>Actinomycetes</taxon>
        <taxon>Streptosporangiales</taxon>
        <taxon>Nocardiopsidaceae</taxon>
        <taxon>Nocardiopsis</taxon>
    </lineage>
</organism>
<accession>A0A7K2IWL7</accession>
<sequence>MSTVLFAPETFDLAETTRTIEVARHLRDRHECVFAGYSERYAGLIEQAGFEYFPLAPVLTDDQAEQLLRFDQGRAVTHPFTAELLRERVEGERALNTLLRPAATVIGSTISQFVSARADRIPLVYVKPFAYSWPHLRQIRSVPLLSGRGTLARTVDAGAARLLREVARYTTLKPRGFVQVARENGVRVPRRTVEALDGDLNLIASIRLRPYLLPPHYRWVGPIYARLGGEVPAEVTEVVENAERRGRPVVYFAMGSSANREIVLRVLRELSRMPVTVLAPVAHYLRPGDRAALGPHVHVFDLLPAHLLGDLIDASVVHGGEGTVQTAAISGKPFVGIGLQAEQRWNVDECARFGAAVALGPRRAHGEPLRRAFEAVLHDPALRTRARDLRAHLTGVDGARNAADHVHALIESSR</sequence>
<evidence type="ECO:0000313" key="3">
    <source>
        <dbReference type="Proteomes" id="UP000467124"/>
    </source>
</evidence>